<dbReference type="SUPFAM" id="SSF56176">
    <property type="entry name" value="FAD-binding/transporter-associated domain-like"/>
    <property type="match status" value="1"/>
</dbReference>
<reference evidence="3 4" key="1">
    <citation type="journal article" date="2015" name="Antonie Van Leeuwenhoek">
        <title>Thioclava indica sp. nov., isolated from surface seawater of the Indian Ocean.</title>
        <authorList>
            <person name="Liu Y."/>
            <person name="Lai Q."/>
            <person name="Du J."/>
            <person name="Xu H."/>
            <person name="Jiang L."/>
            <person name="Shao Z."/>
        </authorList>
    </citation>
    <scope>NUCLEOTIDE SEQUENCE [LARGE SCALE GENOMIC DNA]</scope>
    <source>
        <strain evidence="3 4">DT23-4</strain>
    </source>
</reference>
<dbReference type="OrthoDB" id="143770at2"/>
<dbReference type="GO" id="GO:0071949">
    <property type="term" value="F:FAD binding"/>
    <property type="evidence" value="ECO:0007669"/>
    <property type="project" value="InterPro"/>
</dbReference>
<dbReference type="InterPro" id="IPR016169">
    <property type="entry name" value="FAD-bd_PCMH_sub2"/>
</dbReference>
<dbReference type="PROSITE" id="PS51387">
    <property type="entry name" value="FAD_PCMH"/>
    <property type="match status" value="1"/>
</dbReference>
<dbReference type="Proteomes" id="UP000027471">
    <property type="component" value="Unassembled WGS sequence"/>
</dbReference>
<comment type="caution">
    <text evidence="3">The sequence shown here is derived from an EMBL/GenBank/DDBJ whole genome shotgun (WGS) entry which is preliminary data.</text>
</comment>
<dbReference type="InterPro" id="IPR010031">
    <property type="entry name" value="FAD_lactone_oxidase-like"/>
</dbReference>
<dbReference type="InterPro" id="IPR006094">
    <property type="entry name" value="Oxid_FAD_bind_N"/>
</dbReference>
<dbReference type="PANTHER" id="PTHR43762">
    <property type="entry name" value="L-GULONOLACTONE OXIDASE"/>
    <property type="match status" value="1"/>
</dbReference>
<evidence type="ECO:0000259" key="2">
    <source>
        <dbReference type="PROSITE" id="PS51387"/>
    </source>
</evidence>
<dbReference type="eggNOG" id="COG0277">
    <property type="taxonomic scope" value="Bacteria"/>
</dbReference>
<dbReference type="PANTHER" id="PTHR43762:SF1">
    <property type="entry name" value="D-ARABINONO-1,4-LACTONE OXIDASE"/>
    <property type="match status" value="1"/>
</dbReference>
<feature type="domain" description="FAD-binding PCMH-type" evidence="2">
    <location>
        <begin position="10"/>
        <end position="175"/>
    </location>
</feature>
<dbReference type="AlphaFoldDB" id="A0A074JEF5"/>
<accession>A0A074JEF5</accession>
<proteinExistence type="predicted"/>
<name>A0A074JEF5_9RHOB</name>
<dbReference type="Gene3D" id="3.30.465.10">
    <property type="match status" value="1"/>
</dbReference>
<dbReference type="InterPro" id="IPR036318">
    <property type="entry name" value="FAD-bd_PCMH-like_sf"/>
</dbReference>
<gene>
    <name evidence="3" type="ORF">DT23_07225</name>
</gene>
<keyword evidence="4" id="KW-1185">Reference proteome</keyword>
<dbReference type="InterPro" id="IPR016166">
    <property type="entry name" value="FAD-bd_PCMH"/>
</dbReference>
<dbReference type="Pfam" id="PF01565">
    <property type="entry name" value="FAD_binding_4"/>
    <property type="match status" value="1"/>
</dbReference>
<evidence type="ECO:0000313" key="4">
    <source>
        <dbReference type="Proteomes" id="UP000027471"/>
    </source>
</evidence>
<evidence type="ECO:0000313" key="3">
    <source>
        <dbReference type="EMBL" id="KEO53958.1"/>
    </source>
</evidence>
<protein>
    <recommendedName>
        <fullName evidence="2">FAD-binding PCMH-type domain-containing protein</fullName>
    </recommendedName>
</protein>
<dbReference type="RefSeq" id="WP_038132724.1">
    <property type="nucleotide sequence ID" value="NZ_AUNB01000062.1"/>
</dbReference>
<evidence type="ECO:0000256" key="1">
    <source>
        <dbReference type="ARBA" id="ARBA00022827"/>
    </source>
</evidence>
<dbReference type="STRING" id="1353528.DT23_07225"/>
<dbReference type="EMBL" id="AUNB01000062">
    <property type="protein sequence ID" value="KEO53958.1"/>
    <property type="molecule type" value="Genomic_DNA"/>
</dbReference>
<keyword evidence="1" id="KW-0285">Flavoprotein</keyword>
<keyword evidence="1" id="KW-0274">FAD</keyword>
<organism evidence="3 4">
    <name type="scientific">Thioclava indica</name>
    <dbReference type="NCBI Taxonomy" id="1353528"/>
    <lineage>
        <taxon>Bacteria</taxon>
        <taxon>Pseudomonadati</taxon>
        <taxon>Pseudomonadota</taxon>
        <taxon>Alphaproteobacteria</taxon>
        <taxon>Rhodobacterales</taxon>
        <taxon>Paracoccaceae</taxon>
        <taxon>Thioclava</taxon>
    </lineage>
</organism>
<dbReference type="GO" id="GO:0016899">
    <property type="term" value="F:oxidoreductase activity, acting on the CH-OH group of donors, oxygen as acceptor"/>
    <property type="evidence" value="ECO:0007669"/>
    <property type="project" value="InterPro"/>
</dbReference>
<sequence>MDWKDTDYAGWGRALRAKGAIARPDTRAALNRLEAAPAFGMRRSYGDAALNSDGRAVDMSGLDRLIAFDPDTGQLQVEAGARIGEIAAAFAPRGWLPAVMPGTGFATIGGCIAQDVHGKNHHHMGSFGQHVSQITLLQNGQEISVKPGTRLFKATVGGLGQTGVILRATIKMQRCAGDVMLVTERRAPDWETHLALLDASTASYTVGWIDATATGEALGRGIVEEGESASGLVRKPKGARKVPFDAPHFALAAPVVRAFNQAYFYRVPARGRSVVRPLQDFFFPLDKIHDWNRLYGKRGFHQFQCVVPLEAADSLRAMLAEIAGSGLASPLAVLKRMGPGRAGYLSFPMEGYTLAIDFPNRPAARALIKRLEARAAEAGGRLYFAKDSLAQGAQIAAMYPDLPKWQTEVAKADPAGALETDMTRRLKLRSAT</sequence>